<dbReference type="GO" id="GO:0004553">
    <property type="term" value="F:hydrolase activity, hydrolyzing O-glycosyl compounds"/>
    <property type="evidence" value="ECO:0007669"/>
    <property type="project" value="InterPro"/>
</dbReference>
<keyword evidence="3" id="KW-0732">Signal</keyword>
<dbReference type="AlphaFoldDB" id="A0A0P1F5U1"/>
<sequence length="692" mass="76385">MLNNRRRGERRYFVFVICPEAHTELSLSCLSFVPLKKQAMLRLIPIILLLSATILPARAEQATGPQPLANAIDAAQGRDWDKAAKLAERAGGPTAEDIIEWMRLRAGRGTPDEVMAFLDRRADWPGLKLLRQRSEDAMIDASPEQVIAFFRDQPPQTGAGLLAHTNALTAADRAGEAESGLVLGWRMLSLDNAEHAALLAAYPKVLAPHHIARFDMVLWQHWSSNVTDMLPLVPDGWRQLATARLGLRAQRNNVDALIAAVPKDLADDPGLAYERFRWRLKKNRDDDAIALLLERSKSAASLGEPDQWGGWRRSLARQKMRAGEVQTAYAVASTHGLTEGSVYADLEWLSGFLALRFLNDPELARDHFQRFRAGVDTPISLGRAGYWIGRAQEAAGDSEAAQHAYAEGAQYQTSFYGLLAAEKAGLPFDSTLAGTHPFPDWRQAGFANSSVFEAAMLLLRAGELNLTEQFLRHLTETLPPVELGQLGDLLTEMQQPHLAVMVGKQAARRGLTVAEPYYALHPMQKMKFPVPMELSLAIARRESEFDHRVVSGAGAQGLMQLMPATAKLVARDLGIDHDPAKVLSDWSYNATLGSAYLASLGGRFNGNILMVAAGYNAGPGRPERWMDLYGDPRTGAVDVIDWIEFIPFRETRNYVMRVAESLPVYRARLGRDPLPQPFSKELIGSSVLPLSP</sequence>
<keyword evidence="7" id="KW-1185">Reference proteome</keyword>
<dbReference type="CDD" id="cd13401">
    <property type="entry name" value="Slt70-like"/>
    <property type="match status" value="1"/>
</dbReference>
<dbReference type="SUPFAM" id="SSF48435">
    <property type="entry name" value="Bacterial muramidases"/>
    <property type="match status" value="1"/>
</dbReference>
<dbReference type="Proteomes" id="UP000051587">
    <property type="component" value="Unassembled WGS sequence"/>
</dbReference>
<reference evidence="6 7" key="1">
    <citation type="submission" date="2015-09" db="EMBL/GenBank/DDBJ databases">
        <authorList>
            <consortium name="Swine Surveillance"/>
        </authorList>
    </citation>
    <scope>NUCLEOTIDE SEQUENCE [LARGE SCALE GENOMIC DNA]</scope>
    <source>
        <strain evidence="6 7">CECT 4357</strain>
    </source>
</reference>
<dbReference type="STRING" id="53501.SAMN04488043_10772"/>
<keyword evidence="6" id="KW-0456">Lyase</keyword>
<dbReference type="PANTHER" id="PTHR37423:SF2">
    <property type="entry name" value="MEMBRANE-BOUND LYTIC MUREIN TRANSGLYCOSYLASE C"/>
    <property type="match status" value="1"/>
</dbReference>
<dbReference type="GO" id="GO:0016829">
    <property type="term" value="F:lyase activity"/>
    <property type="evidence" value="ECO:0007669"/>
    <property type="project" value="UniProtKB-KW"/>
</dbReference>
<comment type="similarity">
    <text evidence="1">Belongs to the transglycosylase Slt family.</text>
</comment>
<comment type="similarity">
    <text evidence="2">Belongs to the virb1 family.</text>
</comment>
<proteinExistence type="inferred from homology"/>
<keyword evidence="4" id="KW-0472">Membrane</keyword>
<evidence type="ECO:0000256" key="1">
    <source>
        <dbReference type="ARBA" id="ARBA00007734"/>
    </source>
</evidence>
<dbReference type="Gene3D" id="1.25.20.10">
    <property type="entry name" value="Bacterial muramidases"/>
    <property type="match status" value="1"/>
</dbReference>
<dbReference type="GO" id="GO:0042597">
    <property type="term" value="C:periplasmic space"/>
    <property type="evidence" value="ECO:0007669"/>
    <property type="project" value="InterPro"/>
</dbReference>
<organism evidence="6 7">
    <name type="scientific">Thalassovita gelatinovora</name>
    <name type="common">Thalassobius gelatinovorus</name>
    <dbReference type="NCBI Taxonomy" id="53501"/>
    <lineage>
        <taxon>Bacteria</taxon>
        <taxon>Pseudomonadati</taxon>
        <taxon>Pseudomonadota</taxon>
        <taxon>Alphaproteobacteria</taxon>
        <taxon>Rhodobacterales</taxon>
        <taxon>Roseobacteraceae</taxon>
        <taxon>Thalassovita</taxon>
    </lineage>
</organism>
<gene>
    <name evidence="6" type="primary">slt_1</name>
    <name evidence="6" type="ORF">TG4357_00570</name>
</gene>
<feature type="transmembrane region" description="Helical" evidence="4">
    <location>
        <begin position="12"/>
        <end position="33"/>
    </location>
</feature>
<feature type="domain" description="Transglycosylase SLT" evidence="5">
    <location>
        <begin position="526"/>
        <end position="630"/>
    </location>
</feature>
<protein>
    <submittedName>
        <fullName evidence="6">Soluble lytic murein transglycosylase</fullName>
        <ecNumber evidence="6">4.2.2.-</ecNumber>
    </submittedName>
</protein>
<keyword evidence="4" id="KW-1133">Transmembrane helix</keyword>
<evidence type="ECO:0000256" key="2">
    <source>
        <dbReference type="ARBA" id="ARBA00009387"/>
    </source>
</evidence>
<dbReference type="PANTHER" id="PTHR37423">
    <property type="entry name" value="SOLUBLE LYTIC MUREIN TRANSGLYCOSYLASE-RELATED"/>
    <property type="match status" value="1"/>
</dbReference>
<dbReference type="InterPro" id="IPR008939">
    <property type="entry name" value="Lytic_TGlycosylase_superhlx_U"/>
</dbReference>
<dbReference type="EC" id="4.2.2.-" evidence="6"/>
<dbReference type="InterPro" id="IPR008258">
    <property type="entry name" value="Transglycosylase_SLT_dom_1"/>
</dbReference>
<dbReference type="Pfam" id="PF01464">
    <property type="entry name" value="SLT"/>
    <property type="match status" value="1"/>
</dbReference>
<evidence type="ECO:0000256" key="4">
    <source>
        <dbReference type="SAM" id="Phobius"/>
    </source>
</evidence>
<dbReference type="SUPFAM" id="SSF53955">
    <property type="entry name" value="Lysozyme-like"/>
    <property type="match status" value="1"/>
</dbReference>
<dbReference type="InterPro" id="IPR023346">
    <property type="entry name" value="Lysozyme-like_dom_sf"/>
</dbReference>
<evidence type="ECO:0000256" key="3">
    <source>
        <dbReference type="ARBA" id="ARBA00022729"/>
    </source>
</evidence>
<dbReference type="EMBL" id="CYSA01000007">
    <property type="protein sequence ID" value="CUH63267.1"/>
    <property type="molecule type" value="Genomic_DNA"/>
</dbReference>
<evidence type="ECO:0000313" key="7">
    <source>
        <dbReference type="Proteomes" id="UP000051587"/>
    </source>
</evidence>
<evidence type="ECO:0000259" key="5">
    <source>
        <dbReference type="Pfam" id="PF01464"/>
    </source>
</evidence>
<dbReference type="Gene3D" id="1.10.530.10">
    <property type="match status" value="1"/>
</dbReference>
<evidence type="ECO:0000313" key="6">
    <source>
        <dbReference type="EMBL" id="CUH63267.1"/>
    </source>
</evidence>
<keyword evidence="4" id="KW-0812">Transmembrane</keyword>
<accession>A0A0P1F5U1</accession>
<name>A0A0P1F5U1_THAGE</name>